<name>A0A2W2BNX8_9ACTN</name>
<comment type="caution">
    <text evidence="1">The sequence shown here is derived from an EMBL/GenBank/DDBJ whole genome shotgun (WGS) entry which is preliminary data.</text>
</comment>
<gene>
    <name evidence="1" type="ORF">C1I92_18640</name>
</gene>
<protein>
    <recommendedName>
        <fullName evidence="3">Cupin</fullName>
    </recommendedName>
</protein>
<dbReference type="CDD" id="cd02230">
    <property type="entry name" value="cupin_HP0902-like"/>
    <property type="match status" value="1"/>
</dbReference>
<dbReference type="Proteomes" id="UP000248764">
    <property type="component" value="Unassembled WGS sequence"/>
</dbReference>
<sequence length="104" mass="10928">MTLLTLAAAQLDEARVSTAGRASRTLHSGSRLRQTLIALTAGTKLNKHQSPGDATVQCLQGHVTLHTRDREIGVGEGELADVPPEQHDLVADDDAVVILTVGVA</sequence>
<proteinExistence type="predicted"/>
<dbReference type="PANTHER" id="PTHR37694:SF1">
    <property type="entry name" value="SLR8022 PROTEIN"/>
    <property type="match status" value="1"/>
</dbReference>
<dbReference type="RefSeq" id="WP_111256156.1">
    <property type="nucleotide sequence ID" value="NZ_POTW01000046.1"/>
</dbReference>
<evidence type="ECO:0000313" key="2">
    <source>
        <dbReference type="Proteomes" id="UP000248764"/>
    </source>
</evidence>
<dbReference type="InterPro" id="IPR011051">
    <property type="entry name" value="RmlC_Cupin_sf"/>
</dbReference>
<evidence type="ECO:0008006" key="3">
    <source>
        <dbReference type="Google" id="ProtNLM"/>
    </source>
</evidence>
<dbReference type="Gene3D" id="2.60.120.10">
    <property type="entry name" value="Jelly Rolls"/>
    <property type="match status" value="1"/>
</dbReference>
<evidence type="ECO:0000313" key="1">
    <source>
        <dbReference type="EMBL" id="PZF82044.1"/>
    </source>
</evidence>
<organism evidence="1 2">
    <name type="scientific">Jiangella anatolica</name>
    <dbReference type="NCBI Taxonomy" id="2670374"/>
    <lineage>
        <taxon>Bacteria</taxon>
        <taxon>Bacillati</taxon>
        <taxon>Actinomycetota</taxon>
        <taxon>Actinomycetes</taxon>
        <taxon>Jiangellales</taxon>
        <taxon>Jiangellaceae</taxon>
        <taxon>Jiangella</taxon>
    </lineage>
</organism>
<reference evidence="1 2" key="1">
    <citation type="submission" date="2018-01" db="EMBL/GenBank/DDBJ databases">
        <title>Draft genome sequence of Jiangella sp. GTF31.</title>
        <authorList>
            <person name="Sahin N."/>
            <person name="Ay H."/>
            <person name="Saygin H."/>
        </authorList>
    </citation>
    <scope>NUCLEOTIDE SEQUENCE [LARGE SCALE GENOMIC DNA]</scope>
    <source>
        <strain evidence="1 2">GTF31</strain>
    </source>
</reference>
<dbReference type="EMBL" id="POTW01000046">
    <property type="protein sequence ID" value="PZF82044.1"/>
    <property type="molecule type" value="Genomic_DNA"/>
</dbReference>
<dbReference type="InterPro" id="IPR014710">
    <property type="entry name" value="RmlC-like_jellyroll"/>
</dbReference>
<dbReference type="PANTHER" id="PTHR37694">
    <property type="entry name" value="SLR8022 PROTEIN"/>
    <property type="match status" value="1"/>
</dbReference>
<dbReference type="AlphaFoldDB" id="A0A2W2BNX8"/>
<dbReference type="SUPFAM" id="SSF51182">
    <property type="entry name" value="RmlC-like cupins"/>
    <property type="match status" value="1"/>
</dbReference>
<keyword evidence="2" id="KW-1185">Reference proteome</keyword>
<accession>A0A2W2BNX8</accession>